<dbReference type="GO" id="GO:0005886">
    <property type="term" value="C:plasma membrane"/>
    <property type="evidence" value="ECO:0007669"/>
    <property type="project" value="UniProtKB-SubCell"/>
</dbReference>
<feature type="region of interest" description="Disordered" evidence="7">
    <location>
        <begin position="131"/>
        <end position="150"/>
    </location>
</feature>
<gene>
    <name evidence="9" type="ORF">METZ01_LOCUS501369</name>
    <name evidence="10" type="ORF">METZ01_LOCUS511642</name>
</gene>
<feature type="non-terminal residue" evidence="9">
    <location>
        <position position="150"/>
    </location>
</feature>
<evidence type="ECO:0000256" key="3">
    <source>
        <dbReference type="ARBA" id="ARBA00022475"/>
    </source>
</evidence>
<organism evidence="9">
    <name type="scientific">marine metagenome</name>
    <dbReference type="NCBI Taxonomy" id="408172"/>
    <lineage>
        <taxon>unclassified sequences</taxon>
        <taxon>metagenomes</taxon>
        <taxon>ecological metagenomes</taxon>
    </lineage>
</organism>
<feature type="non-terminal residue" evidence="9">
    <location>
        <position position="1"/>
    </location>
</feature>
<dbReference type="GO" id="GO:0005524">
    <property type="term" value="F:ATP binding"/>
    <property type="evidence" value="ECO:0007669"/>
    <property type="project" value="UniProtKB-KW"/>
</dbReference>
<keyword evidence="6" id="KW-0472">Membrane</keyword>
<keyword evidence="3" id="KW-1003">Cell membrane</keyword>
<reference evidence="9" key="1">
    <citation type="submission" date="2018-05" db="EMBL/GenBank/DDBJ databases">
        <authorList>
            <person name="Lanie J.A."/>
            <person name="Ng W.-L."/>
            <person name="Kazmierczak K.M."/>
            <person name="Andrzejewski T.M."/>
            <person name="Davidsen T.M."/>
            <person name="Wayne K.J."/>
            <person name="Tettelin H."/>
            <person name="Glass J.I."/>
            <person name="Rusch D."/>
            <person name="Podicherti R."/>
            <person name="Tsui H.-C.T."/>
            <person name="Winkler M.E."/>
        </authorList>
    </citation>
    <scope>NUCLEOTIDE SEQUENCE</scope>
</reference>
<sequence>VVFPTPIGMVHAVDGVSFDLEAGQSMGIVGESGSGKTVTAKTLMNLLPSYALVDGSVTFDGRDLRALAAERKTEKHLWGVEISMVFQDPMTSLNPVKKVGEQIAESVRYHLGQTRTAARRQAGDLLEQVGIPEPGRRLDEYPHQLSGGLR</sequence>
<evidence type="ECO:0000313" key="10">
    <source>
        <dbReference type="EMBL" id="SVE58788.1"/>
    </source>
</evidence>
<evidence type="ECO:0000256" key="2">
    <source>
        <dbReference type="ARBA" id="ARBA00022448"/>
    </source>
</evidence>
<keyword evidence="5" id="KW-0067">ATP-binding</keyword>
<dbReference type="EMBL" id="UINC01220547">
    <property type="protein sequence ID" value="SVE48515.1"/>
    <property type="molecule type" value="Genomic_DNA"/>
</dbReference>
<protein>
    <recommendedName>
        <fullName evidence="8">AAA+ ATPase domain-containing protein</fullName>
    </recommendedName>
</protein>
<dbReference type="InterPro" id="IPR027417">
    <property type="entry name" value="P-loop_NTPase"/>
</dbReference>
<dbReference type="GO" id="GO:0016887">
    <property type="term" value="F:ATP hydrolysis activity"/>
    <property type="evidence" value="ECO:0007669"/>
    <property type="project" value="InterPro"/>
</dbReference>
<feature type="domain" description="AAA+ ATPase" evidence="8">
    <location>
        <begin position="22"/>
        <end position="133"/>
    </location>
</feature>
<dbReference type="SUPFAM" id="SSF52540">
    <property type="entry name" value="P-loop containing nucleoside triphosphate hydrolases"/>
    <property type="match status" value="1"/>
</dbReference>
<keyword evidence="2" id="KW-0813">Transport</keyword>
<comment type="subcellular location">
    <subcellularLocation>
        <location evidence="1">Cell membrane</location>
        <topology evidence="1">Peripheral membrane protein</topology>
    </subcellularLocation>
</comment>
<dbReference type="EMBL" id="UINC01227766">
    <property type="protein sequence ID" value="SVE58788.1"/>
    <property type="molecule type" value="Genomic_DNA"/>
</dbReference>
<evidence type="ECO:0000256" key="1">
    <source>
        <dbReference type="ARBA" id="ARBA00004202"/>
    </source>
</evidence>
<evidence type="ECO:0000256" key="6">
    <source>
        <dbReference type="ARBA" id="ARBA00023136"/>
    </source>
</evidence>
<evidence type="ECO:0000259" key="8">
    <source>
        <dbReference type="SMART" id="SM00382"/>
    </source>
</evidence>
<dbReference type="PANTHER" id="PTHR43297:SF2">
    <property type="entry name" value="DIPEPTIDE TRANSPORT ATP-BINDING PROTEIN DPPD"/>
    <property type="match status" value="1"/>
</dbReference>
<dbReference type="Pfam" id="PF00005">
    <property type="entry name" value="ABC_tran"/>
    <property type="match status" value="1"/>
</dbReference>
<dbReference type="InterPro" id="IPR003593">
    <property type="entry name" value="AAA+_ATPase"/>
</dbReference>
<evidence type="ECO:0000256" key="4">
    <source>
        <dbReference type="ARBA" id="ARBA00022741"/>
    </source>
</evidence>
<dbReference type="InterPro" id="IPR050388">
    <property type="entry name" value="ABC_Ni/Peptide_Import"/>
</dbReference>
<evidence type="ECO:0000256" key="5">
    <source>
        <dbReference type="ARBA" id="ARBA00022840"/>
    </source>
</evidence>
<accession>A0A383DWC8</accession>
<dbReference type="InterPro" id="IPR003439">
    <property type="entry name" value="ABC_transporter-like_ATP-bd"/>
</dbReference>
<dbReference type="SMART" id="SM00382">
    <property type="entry name" value="AAA"/>
    <property type="match status" value="1"/>
</dbReference>
<keyword evidence="4" id="KW-0547">Nucleotide-binding</keyword>
<name>A0A383DWC8_9ZZZZ</name>
<dbReference type="PANTHER" id="PTHR43297">
    <property type="entry name" value="OLIGOPEPTIDE TRANSPORT ATP-BINDING PROTEIN APPD"/>
    <property type="match status" value="1"/>
</dbReference>
<dbReference type="Gene3D" id="3.40.50.300">
    <property type="entry name" value="P-loop containing nucleotide triphosphate hydrolases"/>
    <property type="match status" value="1"/>
</dbReference>
<evidence type="ECO:0000313" key="9">
    <source>
        <dbReference type="EMBL" id="SVE48515.1"/>
    </source>
</evidence>
<dbReference type="AlphaFoldDB" id="A0A383DWC8"/>
<proteinExistence type="predicted"/>
<evidence type="ECO:0000256" key="7">
    <source>
        <dbReference type="SAM" id="MobiDB-lite"/>
    </source>
</evidence>